<protein>
    <submittedName>
        <fullName evidence="1">Uncharacterized protein</fullName>
    </submittedName>
</protein>
<dbReference type="EMBL" id="JAFCMP010000179">
    <property type="protein sequence ID" value="KAG5183952.1"/>
    <property type="molecule type" value="Genomic_DNA"/>
</dbReference>
<gene>
    <name evidence="1" type="ORF">JKP88DRAFT_244824</name>
</gene>
<comment type="caution">
    <text evidence="1">The sequence shown here is derived from an EMBL/GenBank/DDBJ whole genome shotgun (WGS) entry which is preliminary data.</text>
</comment>
<evidence type="ECO:0000313" key="2">
    <source>
        <dbReference type="Proteomes" id="UP000664859"/>
    </source>
</evidence>
<accession>A0A835Z1K7</accession>
<reference evidence="1" key="1">
    <citation type="submission" date="2021-02" db="EMBL/GenBank/DDBJ databases">
        <title>First Annotated Genome of the Yellow-green Alga Tribonema minus.</title>
        <authorList>
            <person name="Mahan K.M."/>
        </authorList>
    </citation>
    <scope>NUCLEOTIDE SEQUENCE</scope>
    <source>
        <strain evidence="1">UTEX B ZZ1240</strain>
    </source>
</reference>
<dbReference type="Proteomes" id="UP000664859">
    <property type="component" value="Unassembled WGS sequence"/>
</dbReference>
<organism evidence="1 2">
    <name type="scientific">Tribonema minus</name>
    <dbReference type="NCBI Taxonomy" id="303371"/>
    <lineage>
        <taxon>Eukaryota</taxon>
        <taxon>Sar</taxon>
        <taxon>Stramenopiles</taxon>
        <taxon>Ochrophyta</taxon>
        <taxon>PX clade</taxon>
        <taxon>Xanthophyceae</taxon>
        <taxon>Tribonematales</taxon>
        <taxon>Tribonemataceae</taxon>
        <taxon>Tribonema</taxon>
    </lineage>
</organism>
<evidence type="ECO:0000313" key="1">
    <source>
        <dbReference type="EMBL" id="KAG5183952.1"/>
    </source>
</evidence>
<dbReference type="AlphaFoldDB" id="A0A835Z1K7"/>
<sequence>MDDEEKKLYYDMPMPSFDVYLIDQEEDIRELMPADASKHEVELKALNNWRSMTDMQRCEFADESPLIKDIPASEHAAFDAFFADTYEATETELKDKGRHAFRYEVMKAAVKKWTKLNRERKATYGAAAAELDEDGDQLIGDVDVFKWAVGRQLGNMTAAEKDAFLAQRWATMTDAQRNMFVDPVDDPRYHIFFDAQEDAKNAMWKRENGGRELSDDEFNDKMQLEWLQMEENAKDQYEPEADYDDDVTAEVPELLHYAFSYFVEKQYEKGLVRSEDSNEEVNKKVMAAWKALTNDQQQELVGELCLHNYKNKHHDYIVDLINRRKLAATEANIERFTIIAWNHQDDEERASYYYYGDQGKPDSDDDEEDEDDNVWAVDHDAVQNTAEYERILRHFISKGHTIDTAERKFFDRFSADERGAVERELTRRGDPDPVMNANDELRKLWEEMSPARKVEYASRTRVRPDGLVGVEAHGTLEHTYVLLAAPRFVRKCSQQILRVVLAGHCVRQILLGFPVGRRATKLSEDGSLLFDGLQQRSDYNDTAATATKHQTMHLLPLESTVFIRVIRNLDAAMYQRHDMDSLRETALEVSDIHDLISSARDPPSAADMAQFQLLTYYILKVWRFVQYLHPLCGMHELVSYSMIYVNTLYECAGDMDSQEADMLFSSHMGVHVADDMEPQLLKLVHKMLSLYRIRVNEWEIWHNVKAINRTFQNNVVLKTSIHDDHIDSVLNY</sequence>
<keyword evidence="2" id="KW-1185">Reference proteome</keyword>
<proteinExistence type="predicted"/>
<name>A0A835Z1K7_9STRA</name>